<dbReference type="SUPFAM" id="SSF144232">
    <property type="entry name" value="HIT/MYND zinc finger-like"/>
    <property type="match status" value="1"/>
</dbReference>
<evidence type="ECO:0008006" key="3">
    <source>
        <dbReference type="Google" id="ProtNLM"/>
    </source>
</evidence>
<accession>A0ABC8RNZ9</accession>
<name>A0ABC8RNZ9_9AQUA</name>
<dbReference type="Gene3D" id="2.170.270.10">
    <property type="entry name" value="SET domain"/>
    <property type="match status" value="1"/>
</dbReference>
<sequence>MQIILKPCRETHCHFCLNKLPADTVPCPSCSMPLYCSQQCQVQAGGKRLRNDLKSYGVHANLSGDLEKYIADIILAGVSVLGTECLPEHRHECQGVNWPAVLPSDIVLAGRVLVKSVEHQRHFSATSCFSGSLDLCNNYVQLPSESKLDFHIYSIILLYCLQLSYGSECPMNGVTIAQCVMLLSKIKFNSMAVVRMNFIDVDGPQVHSRMFSSAGDSLTSTMEQVRVGQAIYSSGSLFNHSCKPNIHSYFLSRTLYIRSTEFVVAGCPLELSYGPQVGQWDCNNRQRLLKDQYSFRCQCNGCAELNLSDLVLNAFRCVQPCCFGVVLDSHVAKYEKQKVNAFLDAQVRKLKNDDDLYMVACHLFEETSSTHQFEPGCCLCCGSYRDLEASSATVNKAVMSIRRLEDAIAANEVPTNILSDALGSLDMLRSTTHAYNKKIAEAEDHLAQALCLVGQLQPARDHCEVSIDILEKLYEPNHLVIGNELLKLASIQLALGDPSAVHSIKRADAIFSRYYGPHANVIFPHLQDLKREASNTVL</sequence>
<dbReference type="PANTHER" id="PTHR47337">
    <property type="entry name" value="TETRATRICOPEPTIDE REPEAT (TPR)-LIKE SUPERFAMILY PROTEIN"/>
    <property type="match status" value="1"/>
</dbReference>
<dbReference type="AlphaFoldDB" id="A0ABC8RNZ9"/>
<proteinExistence type="predicted"/>
<dbReference type="Proteomes" id="UP001642360">
    <property type="component" value="Unassembled WGS sequence"/>
</dbReference>
<dbReference type="SUPFAM" id="SSF82199">
    <property type="entry name" value="SET domain"/>
    <property type="match status" value="1"/>
</dbReference>
<organism evidence="1 2">
    <name type="scientific">Ilex paraguariensis</name>
    <name type="common">yerba mate</name>
    <dbReference type="NCBI Taxonomy" id="185542"/>
    <lineage>
        <taxon>Eukaryota</taxon>
        <taxon>Viridiplantae</taxon>
        <taxon>Streptophyta</taxon>
        <taxon>Embryophyta</taxon>
        <taxon>Tracheophyta</taxon>
        <taxon>Spermatophyta</taxon>
        <taxon>Magnoliopsida</taxon>
        <taxon>eudicotyledons</taxon>
        <taxon>Gunneridae</taxon>
        <taxon>Pentapetalae</taxon>
        <taxon>asterids</taxon>
        <taxon>campanulids</taxon>
        <taxon>Aquifoliales</taxon>
        <taxon>Aquifoliaceae</taxon>
        <taxon>Ilex</taxon>
    </lineage>
</organism>
<gene>
    <name evidence="1" type="ORF">ILEXP_LOCUS13689</name>
</gene>
<dbReference type="InterPro" id="IPR011990">
    <property type="entry name" value="TPR-like_helical_dom_sf"/>
</dbReference>
<keyword evidence="2" id="KW-1185">Reference proteome</keyword>
<dbReference type="Gene3D" id="1.25.40.10">
    <property type="entry name" value="Tetratricopeptide repeat domain"/>
    <property type="match status" value="1"/>
</dbReference>
<dbReference type="InterPro" id="IPR046341">
    <property type="entry name" value="SET_dom_sf"/>
</dbReference>
<evidence type="ECO:0000313" key="2">
    <source>
        <dbReference type="Proteomes" id="UP001642360"/>
    </source>
</evidence>
<dbReference type="PANTHER" id="PTHR47337:SF1">
    <property type="entry name" value="TETRATRICOPEPTIDE REPEAT (TPR)-LIKE SUPERFAMILY PROTEIN"/>
    <property type="match status" value="1"/>
</dbReference>
<reference evidence="1 2" key="1">
    <citation type="submission" date="2024-02" db="EMBL/GenBank/DDBJ databases">
        <authorList>
            <person name="Vignale AGUSTIN F."/>
            <person name="Sosa J E."/>
            <person name="Modenutti C."/>
        </authorList>
    </citation>
    <scope>NUCLEOTIDE SEQUENCE [LARGE SCALE GENOMIC DNA]</scope>
</reference>
<comment type="caution">
    <text evidence="1">The sequence shown here is derived from an EMBL/GenBank/DDBJ whole genome shotgun (WGS) entry which is preliminary data.</text>
</comment>
<dbReference type="EMBL" id="CAUOFW020001513">
    <property type="protein sequence ID" value="CAK9145871.1"/>
    <property type="molecule type" value="Genomic_DNA"/>
</dbReference>
<evidence type="ECO:0000313" key="1">
    <source>
        <dbReference type="EMBL" id="CAK9145871.1"/>
    </source>
</evidence>
<protein>
    <recommendedName>
        <fullName evidence="3">SET and MYND domain-containing protein 4</fullName>
    </recommendedName>
</protein>